<evidence type="ECO:0000256" key="1">
    <source>
        <dbReference type="SAM" id="MobiDB-lite"/>
    </source>
</evidence>
<feature type="region of interest" description="Disordered" evidence="1">
    <location>
        <begin position="611"/>
        <end position="636"/>
    </location>
</feature>
<feature type="non-terminal residue" evidence="2">
    <location>
        <position position="800"/>
    </location>
</feature>
<name>Q08S17_STIAD</name>
<sequence>MLLTRAAASPEVTPMRERVRVHAVLGVEGGDVVMQGDREAVGGRMLQERAQLRRIEIMGERERVQPQPQQVRGRQRIGDVEREVPVQHRAGLTLGTLQEVHHRAPVAHQHRIRAQPADALVIALLARLLHPHRGDRHPQARRPGPLHRALKAHHLHPIQLHLGQPRGDDGLELRLLAAQGNEPRRALTGGLGHAPGQRGAHLLQHRRLHHRPARAPLHGGRQLRHELAADRLELGDGQVQPTSQPSALQERQPEGSSSEGAQLVPQQPLVQPAASRRGQWHRAAGGRIMPPGPGPNLEGSPLHARDAQLQRNPALGLARGEQPLDTAGQRGIAVEPHPLSGSHPSQIRTRLAKTQHPTVPPPFHPEDGASWLVLVLWRPRIEDDAHARARLRGLRRGLSLQRRGHLAHGRLGAVRLQPQPPRPRALVRHDLDFLARNGLHPAQVQPPVLRKAALHQRLVVRAREKAMGEAAAVRQRHAGQILRELGLVGSARQDALHPAPVPLHRGGDVRRALQAAFDLQAVDADVHELRHGPHPREILGAEQVLHLAEFPRLPIDDQVIRQAARLGALPSVRRAPSPGLAGQALAAPGHAERAVDEDLQLDLRLPSQPADLRRGQFAGDDGAAEPQPLGEPHPFRAGERHLRGGMQLELGADRPGQQGHRRILHDECIHPGRGRPPDQVLDEGQLGLEHQGIQGKIGPGTRPVDEGERLGKAGQGEIIGASTCIESFIEPEVDGIRATGEGGPEGLKIPRGGEDFRTSQRHDFLLNTPPPAHTPPWAPRQNLCPYPRPAPRLFMLPPGP</sequence>
<dbReference type="Proteomes" id="UP000032702">
    <property type="component" value="Unassembled WGS sequence"/>
</dbReference>
<gene>
    <name evidence="2" type="ORF">STIAU_0116</name>
</gene>
<accession>Q08S17</accession>
<evidence type="ECO:0000313" key="2">
    <source>
        <dbReference type="EMBL" id="EAU63271.1"/>
    </source>
</evidence>
<dbReference type="AlphaFoldDB" id="Q08S17"/>
<organism evidence="2 3">
    <name type="scientific">Stigmatella aurantiaca (strain DW4/3-1)</name>
    <dbReference type="NCBI Taxonomy" id="378806"/>
    <lineage>
        <taxon>Bacteria</taxon>
        <taxon>Pseudomonadati</taxon>
        <taxon>Myxococcota</taxon>
        <taxon>Myxococcia</taxon>
        <taxon>Myxococcales</taxon>
        <taxon>Cystobacterineae</taxon>
        <taxon>Archangiaceae</taxon>
        <taxon>Stigmatella</taxon>
    </lineage>
</organism>
<feature type="compositionally biased region" description="Low complexity" evidence="1">
    <location>
        <begin position="575"/>
        <end position="589"/>
    </location>
</feature>
<feature type="compositionally biased region" description="Polar residues" evidence="1">
    <location>
        <begin position="239"/>
        <end position="260"/>
    </location>
</feature>
<feature type="region of interest" description="Disordered" evidence="1">
    <location>
        <begin position="237"/>
        <end position="302"/>
    </location>
</feature>
<protein>
    <submittedName>
        <fullName evidence="2">Uncharacterized protein</fullName>
    </submittedName>
</protein>
<reference evidence="2 3" key="1">
    <citation type="submission" date="2006-04" db="EMBL/GenBank/DDBJ databases">
        <authorList>
            <person name="Nierman W.C."/>
        </authorList>
    </citation>
    <scope>NUCLEOTIDE SEQUENCE [LARGE SCALE GENOMIC DNA]</scope>
    <source>
        <strain evidence="2 3">DW4/3-1</strain>
    </source>
</reference>
<dbReference type="EMBL" id="AAMD01000173">
    <property type="protein sequence ID" value="EAU63271.1"/>
    <property type="molecule type" value="Genomic_DNA"/>
</dbReference>
<proteinExistence type="predicted"/>
<evidence type="ECO:0000313" key="3">
    <source>
        <dbReference type="Proteomes" id="UP000032702"/>
    </source>
</evidence>
<feature type="compositionally biased region" description="Low complexity" evidence="1">
    <location>
        <begin position="261"/>
        <end position="274"/>
    </location>
</feature>
<feature type="region of interest" description="Disordered" evidence="1">
    <location>
        <begin position="572"/>
        <end position="591"/>
    </location>
</feature>
<comment type="caution">
    <text evidence="2">The sequence shown here is derived from an EMBL/GenBank/DDBJ whole genome shotgun (WGS) entry which is preliminary data.</text>
</comment>